<proteinExistence type="predicted"/>
<keyword evidence="4" id="KW-1185">Reference proteome</keyword>
<evidence type="ECO:0000256" key="2">
    <source>
        <dbReference type="SAM" id="Phobius"/>
    </source>
</evidence>
<evidence type="ECO:0000313" key="3">
    <source>
        <dbReference type="EMBL" id="MFD2937105.1"/>
    </source>
</evidence>
<evidence type="ECO:0008006" key="5">
    <source>
        <dbReference type="Google" id="ProtNLM"/>
    </source>
</evidence>
<dbReference type="RefSeq" id="WP_381506566.1">
    <property type="nucleotide sequence ID" value="NZ_JBHUOM010000023.1"/>
</dbReference>
<evidence type="ECO:0000256" key="1">
    <source>
        <dbReference type="SAM" id="MobiDB-lite"/>
    </source>
</evidence>
<feature type="compositionally biased region" description="Polar residues" evidence="1">
    <location>
        <begin position="15"/>
        <end position="30"/>
    </location>
</feature>
<keyword evidence="2" id="KW-0812">Transmembrane</keyword>
<keyword evidence="2" id="KW-1133">Transmembrane helix</keyword>
<dbReference type="EMBL" id="JBHUOM010000023">
    <property type="protein sequence ID" value="MFD2937105.1"/>
    <property type="molecule type" value="Genomic_DNA"/>
</dbReference>
<dbReference type="Proteomes" id="UP001597512">
    <property type="component" value="Unassembled WGS sequence"/>
</dbReference>
<protein>
    <recommendedName>
        <fullName evidence="5">VCBS repeat-containing protein</fullName>
    </recommendedName>
</protein>
<reference evidence="4" key="1">
    <citation type="journal article" date="2019" name="Int. J. Syst. Evol. Microbiol.">
        <title>The Global Catalogue of Microorganisms (GCM) 10K type strain sequencing project: providing services to taxonomists for standard genome sequencing and annotation.</title>
        <authorList>
            <consortium name="The Broad Institute Genomics Platform"/>
            <consortium name="The Broad Institute Genome Sequencing Center for Infectious Disease"/>
            <person name="Wu L."/>
            <person name="Ma J."/>
        </authorList>
    </citation>
    <scope>NUCLEOTIDE SEQUENCE [LARGE SCALE GENOMIC DNA]</scope>
    <source>
        <strain evidence="4">KCTC 52490</strain>
    </source>
</reference>
<name>A0ABW6AT34_9BACT</name>
<gene>
    <name evidence="3" type="ORF">ACFS25_25215</name>
</gene>
<comment type="caution">
    <text evidence="3">The sequence shown here is derived from an EMBL/GenBank/DDBJ whole genome shotgun (WGS) entry which is preliminary data.</text>
</comment>
<feature type="transmembrane region" description="Helical" evidence="2">
    <location>
        <begin position="36"/>
        <end position="53"/>
    </location>
</feature>
<keyword evidence="2" id="KW-0472">Membrane</keyword>
<organism evidence="3 4">
    <name type="scientific">Spirosoma flavum</name>
    <dbReference type="NCBI Taxonomy" id="2048557"/>
    <lineage>
        <taxon>Bacteria</taxon>
        <taxon>Pseudomonadati</taxon>
        <taxon>Bacteroidota</taxon>
        <taxon>Cytophagia</taxon>
        <taxon>Cytophagales</taxon>
        <taxon>Cytophagaceae</taxon>
        <taxon>Spirosoma</taxon>
    </lineage>
</organism>
<sequence>MSQSFDQTDLHTDNYAMTPSSSTPANSDSNTNKKKVLAISAAAMLLGGAAWAIKQKTDGVIKKDAIPGDDTTVTPSLPTTQLPDDIDAAGKVNDTMSFEQAFEVARDEVGVGGVFGWHGHWYNTFEKEEWSSLSVQQRLDFTEMITQGHLPVEIYTPNVNPAQGGAIPQTKEALEPTIIEGHLNGQRVMGLDFDHDGIIDTLVMEGEDGYNYRVVDETGDEGLDTLYIYDSMDGELMLASKIKPTVISNEQFNQGLEASMSKEVVDSILEPDASVPTSPLPAPTEVHGSDGSDQDVNSDHDDNTYLASADEADDTYVNNGDVRDMDE</sequence>
<feature type="region of interest" description="Disordered" evidence="1">
    <location>
        <begin position="272"/>
        <end position="327"/>
    </location>
</feature>
<evidence type="ECO:0000313" key="4">
    <source>
        <dbReference type="Proteomes" id="UP001597512"/>
    </source>
</evidence>
<feature type="region of interest" description="Disordered" evidence="1">
    <location>
        <begin position="1"/>
        <end position="31"/>
    </location>
</feature>
<accession>A0ABW6AT34</accession>